<proteinExistence type="predicted"/>
<comment type="caution">
    <text evidence="1">The sequence shown here is derived from an EMBL/GenBank/DDBJ whole genome shotgun (WGS) entry which is preliminary data.</text>
</comment>
<evidence type="ECO:0000313" key="1">
    <source>
        <dbReference type="EMBL" id="MBB4868149.1"/>
    </source>
</evidence>
<sequence>MTTAKALFCKELNELLVESGRRFLVPEQIAKTVNCEDPDTRFVKSWAVIHKLIPADGEVLVLVEAA</sequence>
<reference evidence="1 2" key="1">
    <citation type="submission" date="2020-08" db="EMBL/GenBank/DDBJ databases">
        <title>Functional genomics of gut bacteria from endangered species of beetles.</title>
        <authorList>
            <person name="Carlos-Shanley C."/>
        </authorList>
    </citation>
    <scope>NUCLEOTIDE SEQUENCE [LARGE SCALE GENOMIC DNA]</scope>
    <source>
        <strain evidence="1 2">S00179</strain>
    </source>
</reference>
<protein>
    <submittedName>
        <fullName evidence="1">Uncharacterized protein</fullName>
    </submittedName>
</protein>
<organism evidence="1 2">
    <name type="scientific">Pseudomonas nitroreducens</name>
    <dbReference type="NCBI Taxonomy" id="46680"/>
    <lineage>
        <taxon>Bacteria</taxon>
        <taxon>Pseudomonadati</taxon>
        <taxon>Pseudomonadota</taxon>
        <taxon>Gammaproteobacteria</taxon>
        <taxon>Pseudomonadales</taxon>
        <taxon>Pseudomonadaceae</taxon>
        <taxon>Pseudomonas</taxon>
    </lineage>
</organism>
<dbReference type="RefSeq" id="WP_184598701.1">
    <property type="nucleotide sequence ID" value="NZ_JACHLI010000061.1"/>
</dbReference>
<dbReference type="AlphaFoldDB" id="A0A7W7KT57"/>
<gene>
    <name evidence="1" type="ORF">HNP46_007069</name>
</gene>
<evidence type="ECO:0000313" key="2">
    <source>
        <dbReference type="Proteomes" id="UP000566995"/>
    </source>
</evidence>
<name>A0A7W7KT57_PSENT</name>
<dbReference type="Proteomes" id="UP000566995">
    <property type="component" value="Unassembled WGS sequence"/>
</dbReference>
<accession>A0A7W7KT57</accession>
<dbReference type="EMBL" id="JACHLI010000061">
    <property type="protein sequence ID" value="MBB4868149.1"/>
    <property type="molecule type" value="Genomic_DNA"/>
</dbReference>